<evidence type="ECO:0000313" key="12">
    <source>
        <dbReference type="EMBL" id="GAX75103.1"/>
    </source>
</evidence>
<evidence type="ECO:0000256" key="3">
    <source>
        <dbReference type="ARBA" id="ARBA00022692"/>
    </source>
</evidence>
<keyword evidence="3 10" id="KW-0812">Transmembrane</keyword>
<feature type="region of interest" description="Disordered" evidence="9">
    <location>
        <begin position="1328"/>
        <end position="1354"/>
    </location>
</feature>
<keyword evidence="6" id="KW-0445">Lipid transport</keyword>
<dbReference type="CDD" id="cd06503">
    <property type="entry name" value="ATP-synt_Fo_b"/>
    <property type="match status" value="1"/>
</dbReference>
<feature type="compositionally biased region" description="Pro residues" evidence="9">
    <location>
        <begin position="1642"/>
        <end position="1654"/>
    </location>
</feature>
<sequence>MKYLPHEWTSFAACVAVAVYVLKSLPSIFSSGILGGLLCFCAGVLATVLAALVALVILWHGIMDTSEDPTQTMQPAMHEERPLVGRGPLARLGTFTRAASLTLRGGGRSTAAQGSPRHSGRNQRKNKGVVVLQAGSAVDDVSVESVEIFNVGPTKPHPATYMAGSYRGTLWTVPASAWPRDQLMPQFPPESEGPSAVAHKWMAQVSHGVLYLEPVGKVKARTKMAIKLSSCKCNIVRECLLKTMQPSPPPPQQGNTVVEDAGQQMSTERTTVHSLKLNNAPLVLQDAAAQSCTQLKLLEREAATSNKLLSSAAVASGHQEEHVQAVRSTPESSSSLGMPSASSSPSENGASGPLRAPACSPIEPVLGSGAGALMNMASPAGSGAVVPNTAPPAGPKKSPWMKRGPLELVLISSETRELEQRGVPGSAANSVHDQSSTATSIMYGEDRVFLFAESAAAKEQWYITLSVESSPSGQEARVRSMYQAFNHNMVKAANILGIQHLFSVHLPDDTMATSSTALGHKSSPQTAASGLQNSRVSSAGSQGEPADGAPAAKGIGKRFGWLARLVPGRRSKPPLPPPPPPLLTHSEDQPVSFHEGALAETAETTVLANDCKATCVSSTGMGHAQSSSSITHLTSQSSDQGICVISPETMYQTSKQAMDHVSSSSFLSEAILKDHQSSRDVVENAKQENEQPLEPTTLQSCTSPIPTTASGPTNESAILVSSTTGIKAAGSAHNAHQTTSSITSCSTDPELRGLAKLTEQEELTRDHAFPKTSCRVTAQQYKEGSQAVIETGILDPALPTSLAVDPALPTSLAIDPALGTVSTNSPQGSAGGPPPPIRNSFSLPVQPLVVEWPLAGEVGRSLESLLQAQVHSIQGVKITGPEYKAQQEGHMSAYYVTSASVKGGVATSSSPVLGDSASALDGAASGAHQDHLLSQPASTESITELLGGCSAEGISPPSITPSHMLSRSSSTCELRGHSPPYSRHGGLIQGVRGGGADACKYGVTSGAEMNSKELQHRLAEEQKKAQQQAKRAAREEADRMKAKQREDASRLRAAKAEATNTEVRRKVEEAAKAEATNTEVRRKVEEAARAKKELQMLQRKSSADQLNRMSAKPCSSPPSVTAVTTASGLVREDSDVHLENHHASSNDPAVRSSKEAVEGCQGMSRSGSQGKTYGDNNTAGPSSAAERRSENASAAAQKGYSVTGLLGLNMLLTRIGFELLAGQSLLHSLKNIIQKRLDDFNRPPYLHPLKVESMDLGSTFPLIRDIRAVAGPLNCGPEACPWPQLVMDVAYSGHISLTVSTAVELQQAGLIKKLNAMFGKLQGLGTATEEPQHLDSPLTSLTTSSTQKGTSCVTQSSMDPLSRCSSSSSIAGLAVHNAADATASSSAAAAGAAVGGSGVFASLVGLTKAAAAKAGSLAAGLTESLPLIPFQLEIVITKFEAEVMLWTAPPPSDRLWFSFTAPPKVEMTTQPVLAHRVIHYKLLLSQLSSLVHGKLLKALNRQLVYPACADIRLGFFANPETAEKLQPFMAVGPASAASGQQQTASMALAAQFKLGVMKDNEGSGGGGTFDRCTSKPSTLCSSSAISTSHLENVRDKKAQNTIARAPAPLLSVTRSSSSKALSPPTGVTELLLSTASAAAPSSPLPPKVPRPLPDPASGAVAGGALGKEAPPAASTGRRGISLAFRFRLFGRGPQPPLRGSSADGSMDHISDAGILSPPLSSSSDGLEASAGMGSRVAAAGLSPSAPFYGASSRLFGRWRAGRPTPSSTTQSEADAASRRASLDTAGHSRLSASTTTAADQQQQQSASVDQLQVGAECLSRNDTVQTHACGQQQQQQDVPPGQDQQQMRNEIEIDTRSSNVQHVMLVEQNTIPDAHDRGLHATNSRESTTGEDKRCHVTSLQSGGVHASPSDTEVAESESGGHAITSHVDATGMMQPHSDGLQLEEHSLGTASGIELPEQMSLDHFLEPLTIPTTHSSNLSTSLHVLPVTEEGSGIKLLPDVGKESSPVEAAVAPPIMGRADRFKAAARTSAELAGKSLQGLAGLGAKFLARKSGSAAQLSCRETAVNGPASTAFAPQTKQAVQLLQPVADHAELETAEPVVGNGINTKENLLQKDEEPSELKEDISDKLKILSYTD</sequence>
<evidence type="ECO:0000256" key="8">
    <source>
        <dbReference type="ARBA" id="ARBA00023136"/>
    </source>
</evidence>
<dbReference type="PROSITE" id="PS51847">
    <property type="entry name" value="SMP"/>
    <property type="match status" value="1"/>
</dbReference>
<proteinExistence type="predicted"/>
<feature type="compositionally biased region" description="Low complexity" evidence="9">
    <location>
        <begin position="1334"/>
        <end position="1351"/>
    </location>
</feature>
<evidence type="ECO:0000259" key="11">
    <source>
        <dbReference type="PROSITE" id="PS51847"/>
    </source>
</evidence>
<evidence type="ECO:0000256" key="5">
    <source>
        <dbReference type="ARBA" id="ARBA00022989"/>
    </source>
</evidence>
<dbReference type="GO" id="GO:0005789">
    <property type="term" value="C:endoplasmic reticulum membrane"/>
    <property type="evidence" value="ECO:0007669"/>
    <property type="project" value="UniProtKB-SubCell"/>
</dbReference>
<evidence type="ECO:0000256" key="4">
    <source>
        <dbReference type="ARBA" id="ARBA00022824"/>
    </source>
</evidence>
<feature type="region of interest" description="Disordered" evidence="9">
    <location>
        <begin position="1139"/>
        <end position="1192"/>
    </location>
</feature>
<evidence type="ECO:0000256" key="9">
    <source>
        <dbReference type="SAM" id="MobiDB-lite"/>
    </source>
</evidence>
<dbReference type="GO" id="GO:0006869">
    <property type="term" value="P:lipid transport"/>
    <property type="evidence" value="ECO:0007669"/>
    <property type="project" value="UniProtKB-KW"/>
</dbReference>
<dbReference type="OrthoDB" id="514563at2759"/>
<keyword evidence="4" id="KW-0256">Endoplasmic reticulum</keyword>
<feature type="compositionally biased region" description="Basic and acidic residues" evidence="9">
    <location>
        <begin position="1084"/>
        <end position="1094"/>
    </location>
</feature>
<keyword evidence="13" id="KW-1185">Reference proteome</keyword>
<feature type="region of interest" description="Disordered" evidence="9">
    <location>
        <begin position="515"/>
        <end position="553"/>
    </location>
</feature>
<comment type="caution">
    <text evidence="12">The sequence shown here is derived from an EMBL/GenBank/DDBJ whole genome shotgun (WGS) entry which is preliminary data.</text>
</comment>
<feature type="region of interest" description="Disordered" evidence="9">
    <location>
        <begin position="1692"/>
        <end position="1728"/>
    </location>
</feature>
<feature type="transmembrane region" description="Helical" evidence="10">
    <location>
        <begin position="6"/>
        <end position="22"/>
    </location>
</feature>
<evidence type="ECO:0000313" key="13">
    <source>
        <dbReference type="Proteomes" id="UP000232323"/>
    </source>
</evidence>
<gene>
    <name evidence="12" type="ORF">CEUSTIGMA_g2547.t1</name>
</gene>
<feature type="compositionally biased region" description="Polar residues" evidence="9">
    <location>
        <begin position="1163"/>
        <end position="1181"/>
    </location>
</feature>
<dbReference type="CDD" id="cd21675">
    <property type="entry name" value="SMP_TEX2"/>
    <property type="match status" value="1"/>
</dbReference>
<evidence type="ECO:0000256" key="6">
    <source>
        <dbReference type="ARBA" id="ARBA00023055"/>
    </source>
</evidence>
<dbReference type="InterPro" id="IPR031468">
    <property type="entry name" value="SMP_LBD"/>
</dbReference>
<keyword evidence="8 10" id="KW-0472">Membrane</keyword>
<feature type="region of interest" description="Disordered" evidence="9">
    <location>
        <begin position="313"/>
        <end position="357"/>
    </location>
</feature>
<feature type="compositionally biased region" description="Basic and acidic residues" evidence="9">
    <location>
        <begin position="2111"/>
        <end position="2122"/>
    </location>
</feature>
<keyword evidence="7" id="KW-0446">Lipid-binding</keyword>
<feature type="compositionally biased region" description="Polar residues" evidence="9">
    <location>
        <begin position="1098"/>
        <end position="1108"/>
    </location>
</feature>
<evidence type="ECO:0000256" key="2">
    <source>
        <dbReference type="ARBA" id="ARBA00022448"/>
    </source>
</evidence>
<evidence type="ECO:0000256" key="10">
    <source>
        <dbReference type="SAM" id="Phobius"/>
    </source>
</evidence>
<dbReference type="EMBL" id="BEGY01000010">
    <property type="protein sequence ID" value="GAX75103.1"/>
    <property type="molecule type" value="Genomic_DNA"/>
</dbReference>
<feature type="region of interest" description="Disordered" evidence="9">
    <location>
        <begin position="686"/>
        <end position="713"/>
    </location>
</feature>
<dbReference type="STRING" id="1157962.A0A250WW75"/>
<feature type="region of interest" description="Disordered" evidence="9">
    <location>
        <begin position="567"/>
        <end position="587"/>
    </location>
</feature>
<evidence type="ECO:0000256" key="1">
    <source>
        <dbReference type="ARBA" id="ARBA00004586"/>
    </source>
</evidence>
<feature type="region of interest" description="Disordered" evidence="9">
    <location>
        <begin position="1017"/>
        <end position="1064"/>
    </location>
</feature>
<dbReference type="PANTHER" id="PTHR13466:SF0">
    <property type="entry name" value="SMP-LTD DOMAIN-CONTAINING PROTEIN"/>
    <property type="match status" value="1"/>
</dbReference>
<name>A0A250WW75_9CHLO</name>
<feature type="region of interest" description="Disordered" evidence="9">
    <location>
        <begin position="2097"/>
        <end position="2122"/>
    </location>
</feature>
<feature type="domain" description="SMP-LTD" evidence="11">
    <location>
        <begin position="1201"/>
        <end position="1514"/>
    </location>
</feature>
<protein>
    <recommendedName>
        <fullName evidence="11">SMP-LTD domain-containing protein</fullName>
    </recommendedName>
</protein>
<dbReference type="GO" id="GO:0008289">
    <property type="term" value="F:lipid binding"/>
    <property type="evidence" value="ECO:0007669"/>
    <property type="project" value="UniProtKB-KW"/>
</dbReference>
<reference evidence="12 13" key="1">
    <citation type="submission" date="2017-08" db="EMBL/GenBank/DDBJ databases">
        <title>Acidophilic green algal genome provides insights into adaptation to an acidic environment.</title>
        <authorList>
            <person name="Hirooka S."/>
            <person name="Hirose Y."/>
            <person name="Kanesaki Y."/>
            <person name="Higuchi S."/>
            <person name="Fujiwara T."/>
            <person name="Onuma R."/>
            <person name="Era A."/>
            <person name="Ohbayashi R."/>
            <person name="Uzuka A."/>
            <person name="Nozaki H."/>
            <person name="Yoshikawa H."/>
            <person name="Miyagishima S.Y."/>
        </authorList>
    </citation>
    <scope>NUCLEOTIDE SEQUENCE [LARGE SCALE GENOMIC DNA]</scope>
    <source>
        <strain evidence="12 13">NIES-2499</strain>
    </source>
</reference>
<feature type="compositionally biased region" description="Pro residues" evidence="9">
    <location>
        <begin position="573"/>
        <end position="582"/>
    </location>
</feature>
<feature type="region of interest" description="Disordered" evidence="9">
    <location>
        <begin position="1759"/>
        <end position="1807"/>
    </location>
</feature>
<feature type="region of interest" description="Disordered" evidence="9">
    <location>
        <begin position="1084"/>
        <end position="1123"/>
    </location>
</feature>
<feature type="region of interest" description="Disordered" evidence="9">
    <location>
        <begin position="1638"/>
        <end position="1676"/>
    </location>
</feature>
<feature type="compositionally biased region" description="Low complexity" evidence="9">
    <location>
        <begin position="1790"/>
        <end position="1807"/>
    </location>
</feature>
<feature type="compositionally biased region" description="Basic and acidic residues" evidence="9">
    <location>
        <begin position="1032"/>
        <end position="1050"/>
    </location>
</feature>
<accession>A0A250WW75</accession>
<organism evidence="12 13">
    <name type="scientific">Chlamydomonas eustigma</name>
    <dbReference type="NCBI Taxonomy" id="1157962"/>
    <lineage>
        <taxon>Eukaryota</taxon>
        <taxon>Viridiplantae</taxon>
        <taxon>Chlorophyta</taxon>
        <taxon>core chlorophytes</taxon>
        <taxon>Chlorophyceae</taxon>
        <taxon>CS clade</taxon>
        <taxon>Chlamydomonadales</taxon>
        <taxon>Chlamydomonadaceae</taxon>
        <taxon>Chlamydomonas</taxon>
    </lineage>
</organism>
<feature type="region of interest" description="Disordered" evidence="9">
    <location>
        <begin position="105"/>
        <end position="126"/>
    </location>
</feature>
<feature type="transmembrane region" description="Helical" evidence="10">
    <location>
        <begin position="34"/>
        <end position="59"/>
    </location>
</feature>
<keyword evidence="2" id="KW-0813">Transport</keyword>
<feature type="region of interest" description="Disordered" evidence="9">
    <location>
        <begin position="1875"/>
        <end position="1916"/>
    </location>
</feature>
<dbReference type="Proteomes" id="UP000232323">
    <property type="component" value="Unassembled WGS sequence"/>
</dbReference>
<feature type="compositionally biased region" description="Low complexity" evidence="9">
    <location>
        <begin position="328"/>
        <end position="353"/>
    </location>
</feature>
<feature type="region of interest" description="Disordered" evidence="9">
    <location>
        <begin position="244"/>
        <end position="271"/>
    </location>
</feature>
<evidence type="ECO:0000256" key="7">
    <source>
        <dbReference type="ARBA" id="ARBA00023121"/>
    </source>
</evidence>
<keyword evidence="5 10" id="KW-1133">Transmembrane helix</keyword>
<feature type="compositionally biased region" description="Polar residues" evidence="9">
    <location>
        <begin position="694"/>
        <end position="713"/>
    </location>
</feature>
<dbReference type="PANTHER" id="PTHR13466">
    <property type="entry name" value="TEX2 PROTEIN-RELATED"/>
    <property type="match status" value="1"/>
</dbReference>
<comment type="subcellular location">
    <subcellularLocation>
        <location evidence="1">Endoplasmic reticulum membrane</location>
    </subcellularLocation>
</comment>
<feature type="compositionally biased region" description="Polar residues" evidence="9">
    <location>
        <begin position="515"/>
        <end position="541"/>
    </location>
</feature>